<comment type="caution">
    <text evidence="3">The sequence shown here is derived from an EMBL/GenBank/DDBJ whole genome shotgun (WGS) entry which is preliminary data.</text>
</comment>
<sequence length="219" mass="25179">MAAVFLPLFGNWLQPYLPTMAGSSSPKPDRNKFDPLPEPKNPEPIGGERKGQFRNYTVTEVPTFTDENWGFTIDGLVKKQQKYNWQEFLELERRVQVSDFHCVTGWSVYNVTWEGIPLKKILQDSGIDPKANYVKFYSGDGVYTDSLTISQAMQDDMIVAVLMDGELIPQQNGGPVRLITPKMYGYKSVKWLTRIELIENEHIGYWEKRGYKKNAWVTS</sequence>
<feature type="compositionally biased region" description="Basic and acidic residues" evidence="1">
    <location>
        <begin position="27"/>
        <end position="51"/>
    </location>
</feature>
<dbReference type="Pfam" id="PF00174">
    <property type="entry name" value="Oxidored_molyb"/>
    <property type="match status" value="1"/>
</dbReference>
<reference evidence="4" key="1">
    <citation type="journal article" date="2019" name="Int. J. Syst. Evol. Microbiol.">
        <title>The Global Catalogue of Microorganisms (GCM) 10K type strain sequencing project: providing services to taxonomists for standard genome sequencing and annotation.</title>
        <authorList>
            <consortium name="The Broad Institute Genomics Platform"/>
            <consortium name="The Broad Institute Genome Sequencing Center for Infectious Disease"/>
            <person name="Wu L."/>
            <person name="Ma J."/>
        </authorList>
    </citation>
    <scope>NUCLEOTIDE SEQUENCE [LARGE SCALE GENOMIC DNA]</scope>
    <source>
        <strain evidence="4">JCM 12149</strain>
    </source>
</reference>
<evidence type="ECO:0000313" key="3">
    <source>
        <dbReference type="EMBL" id="GAA0432967.1"/>
    </source>
</evidence>
<dbReference type="InterPro" id="IPR036374">
    <property type="entry name" value="OxRdtase_Mopterin-bd_sf"/>
</dbReference>
<feature type="region of interest" description="Disordered" evidence="1">
    <location>
        <begin position="21"/>
        <end position="51"/>
    </location>
</feature>
<proteinExistence type="predicted"/>
<dbReference type="PRINTS" id="PR00407">
    <property type="entry name" value="EUMOPTERIN"/>
</dbReference>
<dbReference type="PANTHER" id="PTHR43032">
    <property type="entry name" value="PROTEIN-METHIONINE-SULFOXIDE REDUCTASE"/>
    <property type="match status" value="1"/>
</dbReference>
<evidence type="ECO:0000259" key="2">
    <source>
        <dbReference type="Pfam" id="PF00174"/>
    </source>
</evidence>
<evidence type="ECO:0000256" key="1">
    <source>
        <dbReference type="SAM" id="MobiDB-lite"/>
    </source>
</evidence>
<dbReference type="Gene3D" id="3.90.420.10">
    <property type="entry name" value="Oxidoreductase, molybdopterin-binding domain"/>
    <property type="match status" value="1"/>
</dbReference>
<dbReference type="SUPFAM" id="SSF56524">
    <property type="entry name" value="Oxidoreductase molybdopterin-binding domain"/>
    <property type="match status" value="1"/>
</dbReference>
<feature type="domain" description="Oxidoreductase molybdopterin-binding" evidence="2">
    <location>
        <begin position="60"/>
        <end position="206"/>
    </location>
</feature>
<protein>
    <submittedName>
        <fullName evidence="3">Sulfite oxidase-like oxidoreductase</fullName>
    </submittedName>
</protein>
<dbReference type="Proteomes" id="UP001501459">
    <property type="component" value="Unassembled WGS sequence"/>
</dbReference>
<dbReference type="EMBL" id="BAAADM010000015">
    <property type="protein sequence ID" value="GAA0432967.1"/>
    <property type="molecule type" value="Genomic_DNA"/>
</dbReference>
<keyword evidence="4" id="KW-1185">Reference proteome</keyword>
<name>A0ABP3IY76_9BACI</name>
<dbReference type="InterPro" id="IPR008335">
    <property type="entry name" value="Mopterin_OxRdtase_euk"/>
</dbReference>
<evidence type="ECO:0000313" key="4">
    <source>
        <dbReference type="Proteomes" id="UP001501459"/>
    </source>
</evidence>
<accession>A0ABP3IY76</accession>
<organism evidence="3 4">
    <name type="scientific">Lentibacillus halophilus</name>
    <dbReference type="NCBI Taxonomy" id="295065"/>
    <lineage>
        <taxon>Bacteria</taxon>
        <taxon>Bacillati</taxon>
        <taxon>Bacillota</taxon>
        <taxon>Bacilli</taxon>
        <taxon>Bacillales</taxon>
        <taxon>Bacillaceae</taxon>
        <taxon>Lentibacillus</taxon>
    </lineage>
</organism>
<gene>
    <name evidence="3" type="ORF">GCM10008983_07000</name>
</gene>
<dbReference type="InterPro" id="IPR000572">
    <property type="entry name" value="OxRdtase_Mopterin-bd_dom"/>
</dbReference>
<dbReference type="PANTHER" id="PTHR43032:SF4">
    <property type="entry name" value="OXIDOREDUCTASE MOLYBDOPTERIN-BINDING DOMAIN-CONTAINING PROTEIN"/>
    <property type="match status" value="1"/>
</dbReference>